<name>A0A936Z121_9BURK</name>
<evidence type="ECO:0000256" key="11">
    <source>
        <dbReference type="ARBA" id="ARBA00039461"/>
    </source>
</evidence>
<dbReference type="InterPro" id="IPR037051">
    <property type="entry name" value="4-carb_acid_sugar_kinase_N_sf"/>
</dbReference>
<comment type="similarity">
    <text evidence="1">Belongs to the four-carbon acid sugar kinase family.</text>
</comment>
<comment type="function">
    <text evidence="9">Catalyzes the ATP-dependent phosphorylation of 3-oxo-tetronate to 3-oxo-tetronate 4-phosphate.</text>
</comment>
<evidence type="ECO:0000256" key="3">
    <source>
        <dbReference type="ARBA" id="ARBA00022741"/>
    </source>
</evidence>
<gene>
    <name evidence="15" type="ORF">JJ685_14270</name>
</gene>
<organism evidence="15 16">
    <name type="scientific">Ramlibacter monticola</name>
    <dbReference type="NCBI Taxonomy" id="1926872"/>
    <lineage>
        <taxon>Bacteria</taxon>
        <taxon>Pseudomonadati</taxon>
        <taxon>Pseudomonadota</taxon>
        <taxon>Betaproteobacteria</taxon>
        <taxon>Burkholderiales</taxon>
        <taxon>Comamonadaceae</taxon>
        <taxon>Ramlibacter</taxon>
    </lineage>
</organism>
<feature type="domain" description="Four-carbon acid sugar kinase N-terminal" evidence="13">
    <location>
        <begin position="4"/>
        <end position="227"/>
    </location>
</feature>
<comment type="caution">
    <text evidence="15">The sequence shown here is derived from an EMBL/GenBank/DDBJ whole genome shotgun (WGS) entry which is preliminary data.</text>
</comment>
<evidence type="ECO:0000256" key="4">
    <source>
        <dbReference type="ARBA" id="ARBA00022777"/>
    </source>
</evidence>
<comment type="catalytic activity">
    <reaction evidence="7">
        <text>3-dehydro-L-erythronate + ATP = 3-dehydro-4-O-phospho-L-erythronate + ADP + H(+)</text>
        <dbReference type="Rhea" id="RHEA:52552"/>
        <dbReference type="ChEBI" id="CHEBI:15378"/>
        <dbReference type="ChEBI" id="CHEBI:30616"/>
        <dbReference type="ChEBI" id="CHEBI:136592"/>
        <dbReference type="ChEBI" id="CHEBI:136670"/>
        <dbReference type="ChEBI" id="CHEBI:456216"/>
        <dbReference type="EC" id="2.7.1.217"/>
    </reaction>
</comment>
<keyword evidence="4 15" id="KW-0418">Kinase</keyword>
<evidence type="ECO:0000259" key="14">
    <source>
        <dbReference type="Pfam" id="PF17042"/>
    </source>
</evidence>
<protein>
    <recommendedName>
        <fullName evidence="11">3-oxo-tetronate kinase</fullName>
        <ecNumber evidence="10">2.7.1.217</ecNumber>
    </recommendedName>
    <alternativeName>
        <fullName evidence="12">3-dehydrotetronate 4-kinase</fullName>
    </alternativeName>
</protein>
<comment type="catalytic activity">
    <reaction evidence="8">
        <text>3-dehydro-D-erythronate + ATP = 3-dehydro-4-O-phospho-D-erythronate + ADP + H(+)</text>
        <dbReference type="Rhea" id="RHEA:52556"/>
        <dbReference type="ChEBI" id="CHEBI:15378"/>
        <dbReference type="ChEBI" id="CHEBI:30616"/>
        <dbReference type="ChEBI" id="CHEBI:57958"/>
        <dbReference type="ChEBI" id="CHEBI:136593"/>
        <dbReference type="ChEBI" id="CHEBI:456216"/>
        <dbReference type="EC" id="2.7.1.217"/>
    </reaction>
</comment>
<proteinExistence type="inferred from homology"/>
<sequence length="416" mass="42667">MRYGVIADDFTGATDVASMLVRAGLRTVQAIGVPRGPAPDADAVVVALKSRTTPAAAAVAESLAALEWLRAAGARRFYFKYCSTFDSTPQGNIGPVADALMHALGTDLTVVCPAFPENGRTIYMGHLFVGEALLSDSGMRDHPLTPMRDASLVRLLQGQVPAGQQVGLVPHAIVAQGAEAVRGKLAALRATGVRYAVTDALTNQDLCAIAEACEELPLVTAASGLALGMKSGGAAAAAQAAQLPPVGGAAAVVSGSCSVATQGQVANWMDAGRPAFKVDAARCEDGGAALAQEALAWAASRLPAGPVLVYATANPAEVRAVQQRFGVERAGAMVEACLARVARGLVDQGVRRLVIAGGETSGAVVKELEIAQLRIGPTIAPGVPWTWAPQRGLLLALKSGNFGTPDFFERAIAMSA</sequence>
<dbReference type="InterPro" id="IPR050007">
    <property type="entry name" value="OtnK"/>
</dbReference>
<evidence type="ECO:0000256" key="9">
    <source>
        <dbReference type="ARBA" id="ARBA00037335"/>
    </source>
</evidence>
<evidence type="ECO:0000256" key="8">
    <source>
        <dbReference type="ARBA" id="ARBA00036346"/>
    </source>
</evidence>
<keyword evidence="2" id="KW-0808">Transferase</keyword>
<dbReference type="Gene3D" id="3.40.50.10840">
    <property type="entry name" value="Putative sugar-binding, N-terminal domain"/>
    <property type="match status" value="1"/>
</dbReference>
<evidence type="ECO:0000256" key="2">
    <source>
        <dbReference type="ARBA" id="ARBA00022679"/>
    </source>
</evidence>
<dbReference type="EC" id="2.7.1.217" evidence="10"/>
<evidence type="ECO:0000256" key="5">
    <source>
        <dbReference type="ARBA" id="ARBA00022840"/>
    </source>
</evidence>
<dbReference type="Pfam" id="PF07005">
    <property type="entry name" value="SBD_N"/>
    <property type="match status" value="1"/>
</dbReference>
<keyword evidence="6" id="KW-0119">Carbohydrate metabolism</keyword>
<dbReference type="GO" id="GO:0016301">
    <property type="term" value="F:kinase activity"/>
    <property type="evidence" value="ECO:0007669"/>
    <property type="project" value="UniProtKB-KW"/>
</dbReference>
<evidence type="ECO:0000256" key="7">
    <source>
        <dbReference type="ARBA" id="ARBA00035898"/>
    </source>
</evidence>
<dbReference type="InterPro" id="IPR031475">
    <property type="entry name" value="NBD_C"/>
</dbReference>
<evidence type="ECO:0000256" key="1">
    <source>
        <dbReference type="ARBA" id="ARBA00005715"/>
    </source>
</evidence>
<keyword evidence="16" id="KW-1185">Reference proteome</keyword>
<feature type="domain" description="Four-carbon acid sugar kinase nucleotide binding" evidence="14">
    <location>
        <begin position="251"/>
        <end position="408"/>
    </location>
</feature>
<dbReference type="InterPro" id="IPR042213">
    <property type="entry name" value="NBD_C_sf"/>
</dbReference>
<evidence type="ECO:0000256" key="12">
    <source>
        <dbReference type="ARBA" id="ARBA00041377"/>
    </source>
</evidence>
<dbReference type="InterPro" id="IPR010737">
    <property type="entry name" value="4-carb_acid_sugar_kinase_N"/>
</dbReference>
<accession>A0A936Z121</accession>
<evidence type="ECO:0000313" key="15">
    <source>
        <dbReference type="EMBL" id="MBL0392301.1"/>
    </source>
</evidence>
<dbReference type="Proteomes" id="UP000599109">
    <property type="component" value="Unassembled WGS sequence"/>
</dbReference>
<evidence type="ECO:0000256" key="6">
    <source>
        <dbReference type="ARBA" id="ARBA00023277"/>
    </source>
</evidence>
<reference evidence="15 16" key="1">
    <citation type="journal article" date="2017" name="Int. J. Syst. Evol. Microbiol.">
        <title>Ramlibacter monticola sp. nov., isolated from forest soil.</title>
        <authorList>
            <person name="Chaudhary D.K."/>
            <person name="Kim J."/>
        </authorList>
    </citation>
    <scope>NUCLEOTIDE SEQUENCE [LARGE SCALE GENOMIC DNA]</scope>
    <source>
        <strain evidence="15 16">KACC 19175</strain>
    </source>
</reference>
<evidence type="ECO:0000259" key="13">
    <source>
        <dbReference type="Pfam" id="PF07005"/>
    </source>
</evidence>
<dbReference type="RefSeq" id="WP_201674935.1">
    <property type="nucleotide sequence ID" value="NZ_JAEQNE010000003.1"/>
</dbReference>
<dbReference type="EMBL" id="JAEQNE010000003">
    <property type="protein sequence ID" value="MBL0392301.1"/>
    <property type="molecule type" value="Genomic_DNA"/>
</dbReference>
<keyword evidence="3" id="KW-0547">Nucleotide-binding</keyword>
<dbReference type="GO" id="GO:0005524">
    <property type="term" value="F:ATP binding"/>
    <property type="evidence" value="ECO:0007669"/>
    <property type="project" value="UniProtKB-KW"/>
</dbReference>
<dbReference type="AlphaFoldDB" id="A0A936Z121"/>
<dbReference type="SUPFAM" id="SSF142764">
    <property type="entry name" value="YgbK-like"/>
    <property type="match status" value="1"/>
</dbReference>
<dbReference type="Pfam" id="PF17042">
    <property type="entry name" value="NBD_C"/>
    <property type="match status" value="1"/>
</dbReference>
<keyword evidence="5" id="KW-0067">ATP-binding</keyword>
<dbReference type="Gene3D" id="3.40.980.20">
    <property type="entry name" value="Four-carbon acid sugar kinase, nucleotide binding domain"/>
    <property type="match status" value="1"/>
</dbReference>
<evidence type="ECO:0000313" key="16">
    <source>
        <dbReference type="Proteomes" id="UP000599109"/>
    </source>
</evidence>
<dbReference type="NCBIfam" id="NF043035">
    <property type="entry name" value="OxoTetrKin"/>
    <property type="match status" value="1"/>
</dbReference>
<evidence type="ECO:0000256" key="10">
    <source>
        <dbReference type="ARBA" id="ARBA00039095"/>
    </source>
</evidence>